<sequence length="147" mass="16288">MPRTLTETEREDFLAEPRIGVLSIEDPGDRPPLTVPVWYAYTPGGDLSFFTGTQGRTARKTRLLEGAGKFSFCVQQPEFPYKYVTVECTVTGADRAPGADQVRAIISRYLPADAAEAFAKSETEEPTGTFVLFTARPERWLSSDFGQ</sequence>
<gene>
    <name evidence="1" type="ORF">GCM10009754_63160</name>
</gene>
<dbReference type="Proteomes" id="UP001501116">
    <property type="component" value="Unassembled WGS sequence"/>
</dbReference>
<evidence type="ECO:0000313" key="2">
    <source>
        <dbReference type="Proteomes" id="UP001501116"/>
    </source>
</evidence>
<comment type="caution">
    <text evidence="1">The sequence shown here is derived from an EMBL/GenBank/DDBJ whole genome shotgun (WGS) entry which is preliminary data.</text>
</comment>
<organism evidence="1 2">
    <name type="scientific">Amycolatopsis minnesotensis</name>
    <dbReference type="NCBI Taxonomy" id="337894"/>
    <lineage>
        <taxon>Bacteria</taxon>
        <taxon>Bacillati</taxon>
        <taxon>Actinomycetota</taxon>
        <taxon>Actinomycetes</taxon>
        <taxon>Pseudonocardiales</taxon>
        <taxon>Pseudonocardiaceae</taxon>
        <taxon>Amycolatopsis</taxon>
    </lineage>
</organism>
<name>A0ABP5DHX2_9PSEU</name>
<dbReference type="RefSeq" id="WP_344427194.1">
    <property type="nucleotide sequence ID" value="NZ_BAAANN010000030.1"/>
</dbReference>
<protein>
    <submittedName>
        <fullName evidence="1">Pyridoxamine 5'-phosphate oxidase family protein</fullName>
    </submittedName>
</protein>
<proteinExistence type="predicted"/>
<dbReference type="InterPro" id="IPR012349">
    <property type="entry name" value="Split_barrel_FMN-bd"/>
</dbReference>
<dbReference type="SUPFAM" id="SSF50475">
    <property type="entry name" value="FMN-binding split barrel"/>
    <property type="match status" value="1"/>
</dbReference>
<dbReference type="EMBL" id="BAAANN010000030">
    <property type="protein sequence ID" value="GAA1978500.1"/>
    <property type="molecule type" value="Genomic_DNA"/>
</dbReference>
<keyword evidence="2" id="KW-1185">Reference proteome</keyword>
<dbReference type="Gene3D" id="2.30.110.10">
    <property type="entry name" value="Electron Transport, Fmn-binding Protein, Chain A"/>
    <property type="match status" value="1"/>
</dbReference>
<evidence type="ECO:0000313" key="1">
    <source>
        <dbReference type="EMBL" id="GAA1978500.1"/>
    </source>
</evidence>
<reference evidence="2" key="1">
    <citation type="journal article" date="2019" name="Int. J. Syst. Evol. Microbiol.">
        <title>The Global Catalogue of Microorganisms (GCM) 10K type strain sequencing project: providing services to taxonomists for standard genome sequencing and annotation.</title>
        <authorList>
            <consortium name="The Broad Institute Genomics Platform"/>
            <consortium name="The Broad Institute Genome Sequencing Center for Infectious Disease"/>
            <person name="Wu L."/>
            <person name="Ma J."/>
        </authorList>
    </citation>
    <scope>NUCLEOTIDE SEQUENCE [LARGE SCALE GENOMIC DNA]</scope>
    <source>
        <strain evidence="2">JCM 14545</strain>
    </source>
</reference>
<accession>A0ABP5DHX2</accession>